<dbReference type="EMBL" id="MSDW01000001">
    <property type="protein sequence ID" value="OKY79078.1"/>
    <property type="molecule type" value="Genomic_DNA"/>
</dbReference>
<gene>
    <name evidence="1" type="ORF">BTN85_1584</name>
</gene>
<sequence>MKEEADLDPKGYLKAADHIKSLLYIEKLRGQKIDSKLVGKLKRTIDKIEKSGNEFKRN</sequence>
<keyword evidence="2" id="KW-1185">Reference proteome</keyword>
<reference evidence="1" key="1">
    <citation type="submission" date="2016-12" db="EMBL/GenBank/DDBJ databases">
        <title>Discovery of methanogenic haloarchaea.</title>
        <authorList>
            <person name="Sorokin D.Y."/>
            <person name="Makarova K.S."/>
            <person name="Abbas B."/>
            <person name="Ferrer M."/>
            <person name="Golyshin P.N."/>
        </authorList>
    </citation>
    <scope>NUCLEOTIDE SEQUENCE [LARGE SCALE GENOMIC DNA]</scope>
    <source>
        <strain evidence="1">HMET1</strain>
    </source>
</reference>
<evidence type="ECO:0000313" key="1">
    <source>
        <dbReference type="EMBL" id="OKY79078.1"/>
    </source>
</evidence>
<organism evidence="1 2">
    <name type="scientific">Methanohalarchaeum thermophilum</name>
    <dbReference type="NCBI Taxonomy" id="1903181"/>
    <lineage>
        <taxon>Archaea</taxon>
        <taxon>Methanobacteriati</taxon>
        <taxon>Methanobacteriota</taxon>
        <taxon>Methanonatronarchaeia</taxon>
        <taxon>Methanonatronarchaeales</taxon>
        <taxon>Methanonatronarchaeaceae</taxon>
        <taxon>Candidatus Methanohalarchaeum</taxon>
    </lineage>
</organism>
<evidence type="ECO:0000313" key="2">
    <source>
        <dbReference type="Proteomes" id="UP000185744"/>
    </source>
</evidence>
<name>A0A1Q6DXL5_METT1</name>
<dbReference type="AlphaFoldDB" id="A0A1Q6DXL5"/>
<proteinExistence type="predicted"/>
<comment type="caution">
    <text evidence="1">The sequence shown here is derived from an EMBL/GenBank/DDBJ whole genome shotgun (WGS) entry which is preliminary data.</text>
</comment>
<protein>
    <submittedName>
        <fullName evidence="1">Archaellum protein FlaD/E</fullName>
    </submittedName>
</protein>
<dbReference type="InParanoid" id="A0A1Q6DXL5"/>
<accession>A0A1Q6DXL5</accession>
<dbReference type="Proteomes" id="UP000185744">
    <property type="component" value="Unassembled WGS sequence"/>
</dbReference>